<name>A0A6J7E0V8_9ZZZZ</name>
<proteinExistence type="predicted"/>
<sequence length="286" mass="31144">MKNNPWLDRRVVAFAHQGGAFEGPSSTLHAIGQAIALGATGVELDVHATKDRKIVVCHDETVDRTTNHAGEICNFTLAEIREMDNAFWWIEGDATTPGHADHEYIHRGKAPANRAFGIATLEEVSEAFPGVPLNMDIKRTAPEVEPYEELLANELRRLGRTDSVIVASFNDAAIAAFRTFAPEVLTSAATQETAKFFFAVAGGETPPPMDAIALQVPTSFGEIEVVNQVFVDAAHNHGLAVHVWTINETPEMERLLDLGVDGIITDTPSPLVQLLTQRGVAWDGRF</sequence>
<dbReference type="InterPro" id="IPR017946">
    <property type="entry name" value="PLC-like_Pdiesterase_TIM-brl"/>
</dbReference>
<dbReference type="PANTHER" id="PTHR46211">
    <property type="entry name" value="GLYCEROPHOSPHORYL DIESTER PHOSPHODIESTERASE"/>
    <property type="match status" value="1"/>
</dbReference>
<dbReference type="GO" id="GO:0006629">
    <property type="term" value="P:lipid metabolic process"/>
    <property type="evidence" value="ECO:0007669"/>
    <property type="project" value="InterPro"/>
</dbReference>
<dbReference type="GO" id="GO:0008081">
    <property type="term" value="F:phosphoric diester hydrolase activity"/>
    <property type="evidence" value="ECO:0007669"/>
    <property type="project" value="InterPro"/>
</dbReference>
<protein>
    <submittedName>
        <fullName evidence="2">Unannotated protein</fullName>
    </submittedName>
</protein>
<dbReference type="Gene3D" id="3.20.20.190">
    <property type="entry name" value="Phosphatidylinositol (PI) phosphodiesterase"/>
    <property type="match status" value="1"/>
</dbReference>
<gene>
    <name evidence="2" type="ORF">UFOPK3381_01012</name>
</gene>
<dbReference type="SUPFAM" id="SSF51695">
    <property type="entry name" value="PLC-like phosphodiesterases"/>
    <property type="match status" value="1"/>
</dbReference>
<dbReference type="InterPro" id="IPR030395">
    <property type="entry name" value="GP_PDE_dom"/>
</dbReference>
<dbReference type="CDD" id="cd08561">
    <property type="entry name" value="GDPD_cytoplasmic_ScUgpQ2_like"/>
    <property type="match status" value="1"/>
</dbReference>
<reference evidence="2" key="1">
    <citation type="submission" date="2020-05" db="EMBL/GenBank/DDBJ databases">
        <authorList>
            <person name="Chiriac C."/>
            <person name="Salcher M."/>
            <person name="Ghai R."/>
            <person name="Kavagutti S V."/>
        </authorList>
    </citation>
    <scope>NUCLEOTIDE SEQUENCE</scope>
</reference>
<dbReference type="EMBL" id="CAFBLN010000045">
    <property type="protein sequence ID" value="CAB4874720.1"/>
    <property type="molecule type" value="Genomic_DNA"/>
</dbReference>
<feature type="domain" description="GP-PDE" evidence="1">
    <location>
        <begin position="11"/>
        <end position="275"/>
    </location>
</feature>
<dbReference type="Pfam" id="PF03009">
    <property type="entry name" value="GDPD"/>
    <property type="match status" value="1"/>
</dbReference>
<evidence type="ECO:0000259" key="1">
    <source>
        <dbReference type="PROSITE" id="PS51704"/>
    </source>
</evidence>
<organism evidence="2">
    <name type="scientific">freshwater metagenome</name>
    <dbReference type="NCBI Taxonomy" id="449393"/>
    <lineage>
        <taxon>unclassified sequences</taxon>
        <taxon>metagenomes</taxon>
        <taxon>ecological metagenomes</taxon>
    </lineage>
</organism>
<evidence type="ECO:0000313" key="2">
    <source>
        <dbReference type="EMBL" id="CAB4874720.1"/>
    </source>
</evidence>
<dbReference type="AlphaFoldDB" id="A0A6J7E0V8"/>
<dbReference type="PROSITE" id="PS51704">
    <property type="entry name" value="GP_PDE"/>
    <property type="match status" value="1"/>
</dbReference>
<accession>A0A6J7E0V8</accession>
<dbReference type="PANTHER" id="PTHR46211:SF14">
    <property type="entry name" value="GLYCEROPHOSPHODIESTER PHOSPHODIESTERASE"/>
    <property type="match status" value="1"/>
</dbReference>